<evidence type="ECO:0000256" key="1">
    <source>
        <dbReference type="SAM" id="MobiDB-lite"/>
    </source>
</evidence>
<gene>
    <name evidence="2" type="ORF">D3272_15125</name>
</gene>
<name>A0A4Q2REP6_9HYPH</name>
<protein>
    <submittedName>
        <fullName evidence="2">Uncharacterized protein</fullName>
    </submittedName>
</protein>
<comment type="caution">
    <text evidence="2">The sequence shown here is derived from an EMBL/GenBank/DDBJ whole genome shotgun (WGS) entry which is preliminary data.</text>
</comment>
<reference evidence="2 3" key="1">
    <citation type="submission" date="2018-09" db="EMBL/GenBank/DDBJ databases">
        <authorList>
            <person name="Grouzdev D.S."/>
            <person name="Krutkina M.S."/>
        </authorList>
    </citation>
    <scope>NUCLEOTIDE SEQUENCE [LARGE SCALE GENOMIC DNA]</scope>
    <source>
        <strain evidence="2 3">RmlP001</strain>
    </source>
</reference>
<dbReference type="RefSeq" id="WP_129220044.1">
    <property type="nucleotide sequence ID" value="NZ_QYBC01000012.1"/>
</dbReference>
<keyword evidence="3" id="KW-1185">Reference proteome</keyword>
<reference evidence="2 3" key="2">
    <citation type="submission" date="2019-02" db="EMBL/GenBank/DDBJ databases">
        <title>'Lichenibacterium ramalinii' gen. nov. sp. nov., 'Lichenibacterium minor' gen. nov. sp. nov.</title>
        <authorList>
            <person name="Pankratov T."/>
        </authorList>
    </citation>
    <scope>NUCLEOTIDE SEQUENCE [LARGE SCALE GENOMIC DNA]</scope>
    <source>
        <strain evidence="2 3">RmlP001</strain>
    </source>
</reference>
<organism evidence="2 3">
    <name type="scientific">Lichenibacterium ramalinae</name>
    <dbReference type="NCBI Taxonomy" id="2316527"/>
    <lineage>
        <taxon>Bacteria</taxon>
        <taxon>Pseudomonadati</taxon>
        <taxon>Pseudomonadota</taxon>
        <taxon>Alphaproteobacteria</taxon>
        <taxon>Hyphomicrobiales</taxon>
        <taxon>Lichenihabitantaceae</taxon>
        <taxon>Lichenibacterium</taxon>
    </lineage>
</organism>
<feature type="region of interest" description="Disordered" evidence="1">
    <location>
        <begin position="60"/>
        <end position="98"/>
    </location>
</feature>
<evidence type="ECO:0000313" key="2">
    <source>
        <dbReference type="EMBL" id="RYB03926.1"/>
    </source>
</evidence>
<proteinExistence type="predicted"/>
<dbReference type="Proteomes" id="UP000289411">
    <property type="component" value="Unassembled WGS sequence"/>
</dbReference>
<dbReference type="AlphaFoldDB" id="A0A4Q2REP6"/>
<accession>A0A4Q2REP6</accession>
<evidence type="ECO:0000313" key="3">
    <source>
        <dbReference type="Proteomes" id="UP000289411"/>
    </source>
</evidence>
<dbReference type="EMBL" id="QYBC01000012">
    <property type="protein sequence ID" value="RYB03926.1"/>
    <property type="molecule type" value="Genomic_DNA"/>
</dbReference>
<sequence>MASQVHHDGKTVTVTTDEGHRIGFAAGELNAPSTSGEITTDWAGGVPPANPETTVRSAKADAEAHVAQHGAPSGPDEAQQGQERKGLGGAIKDALGMP</sequence>